<dbReference type="EMBL" id="LGCL01000016">
    <property type="protein sequence ID" value="KPL78688.1"/>
    <property type="molecule type" value="Genomic_DNA"/>
</dbReference>
<dbReference type="PANTHER" id="PTHR13696:SF52">
    <property type="entry name" value="PARA FAMILY PROTEIN CT_582"/>
    <property type="match status" value="1"/>
</dbReference>
<dbReference type="RefSeq" id="WP_075061954.1">
    <property type="nucleotide sequence ID" value="NZ_LGCL01000016.1"/>
</dbReference>
<organism evidence="2 3">
    <name type="scientific">Ornatilinea apprima</name>
    <dbReference type="NCBI Taxonomy" id="1134406"/>
    <lineage>
        <taxon>Bacteria</taxon>
        <taxon>Bacillati</taxon>
        <taxon>Chloroflexota</taxon>
        <taxon>Anaerolineae</taxon>
        <taxon>Anaerolineales</taxon>
        <taxon>Anaerolineaceae</taxon>
        <taxon>Ornatilinea</taxon>
    </lineage>
</organism>
<evidence type="ECO:0000259" key="1">
    <source>
        <dbReference type="Pfam" id="PF13614"/>
    </source>
</evidence>
<dbReference type="InterPro" id="IPR027417">
    <property type="entry name" value="P-loop_NTPase"/>
</dbReference>
<dbReference type="AlphaFoldDB" id="A0A0P6X9C0"/>
<dbReference type="PIRSF" id="PIRSF009320">
    <property type="entry name" value="Nuc_binding_HP_1000"/>
    <property type="match status" value="1"/>
</dbReference>
<keyword evidence="3" id="KW-1185">Reference proteome</keyword>
<dbReference type="SUPFAM" id="SSF52540">
    <property type="entry name" value="P-loop containing nucleoside triphosphate hydrolases"/>
    <property type="match status" value="1"/>
</dbReference>
<feature type="domain" description="AAA" evidence="1">
    <location>
        <begin position="1"/>
        <end position="164"/>
    </location>
</feature>
<sequence>MNIIAFANQKGGVGKTTTAVTLADGLARLGHKTLLVDLDPQGHVAIALGMEKTPGLYRLICLDERLEKVVITARPNLDILGSDKRTEKVKRQITLSDFRESILLDTLQTSSYEFILLDLAPSLDVLHINGLVASDWVIIPTRLDALAVDGVKEILLTMGEVAQRGYSFKGYAILPTFFDRTTRETLTQFQEITRAFGTNVWPPVPQDTRVRESAAFGKTLEEYSASSPAMVGFQDGQRLVGGYRQALHKLLEMTYA</sequence>
<accession>A0A0P6X9C0</accession>
<dbReference type="PANTHER" id="PTHR13696">
    <property type="entry name" value="P-LOOP CONTAINING NUCLEOSIDE TRIPHOSPHATE HYDROLASE"/>
    <property type="match status" value="1"/>
</dbReference>
<dbReference type="InterPro" id="IPR025669">
    <property type="entry name" value="AAA_dom"/>
</dbReference>
<dbReference type="CDD" id="cd02042">
    <property type="entry name" value="ParAB_family"/>
    <property type="match status" value="1"/>
</dbReference>
<reference evidence="2 3" key="1">
    <citation type="submission" date="2015-07" db="EMBL/GenBank/DDBJ databases">
        <title>Genome sequence of Ornatilinea apprima DSM 23815.</title>
        <authorList>
            <person name="Hemp J."/>
            <person name="Ward L.M."/>
            <person name="Pace L.A."/>
            <person name="Fischer W.W."/>
        </authorList>
    </citation>
    <scope>NUCLEOTIDE SEQUENCE [LARGE SCALE GENOMIC DNA]</scope>
    <source>
        <strain evidence="2 3">P3M-1</strain>
    </source>
</reference>
<dbReference type="Pfam" id="PF13614">
    <property type="entry name" value="AAA_31"/>
    <property type="match status" value="1"/>
</dbReference>
<comment type="caution">
    <text evidence="2">The sequence shown here is derived from an EMBL/GenBank/DDBJ whole genome shotgun (WGS) entry which is preliminary data.</text>
</comment>
<dbReference type="Proteomes" id="UP000050417">
    <property type="component" value="Unassembled WGS sequence"/>
</dbReference>
<protein>
    <recommendedName>
        <fullName evidence="1">AAA domain-containing protein</fullName>
    </recommendedName>
</protein>
<name>A0A0P6X9C0_9CHLR</name>
<gene>
    <name evidence="2" type="ORF">ADN00_05410</name>
</gene>
<dbReference type="Gene3D" id="3.40.50.300">
    <property type="entry name" value="P-loop containing nucleotide triphosphate hydrolases"/>
    <property type="match status" value="1"/>
</dbReference>
<dbReference type="InterPro" id="IPR050678">
    <property type="entry name" value="DNA_Partitioning_ATPase"/>
</dbReference>
<evidence type="ECO:0000313" key="3">
    <source>
        <dbReference type="Proteomes" id="UP000050417"/>
    </source>
</evidence>
<dbReference type="PATRIC" id="fig|1134406.4.peg.1557"/>
<dbReference type="OrthoDB" id="163264at2"/>
<proteinExistence type="predicted"/>
<evidence type="ECO:0000313" key="2">
    <source>
        <dbReference type="EMBL" id="KPL78688.1"/>
    </source>
</evidence>
<dbReference type="STRING" id="1134406.ADN00_05410"/>